<evidence type="ECO:0008006" key="5">
    <source>
        <dbReference type="Google" id="ProtNLM"/>
    </source>
</evidence>
<dbReference type="Proteomes" id="UP000005297">
    <property type="component" value="Unassembled WGS sequence"/>
</dbReference>
<dbReference type="eggNOG" id="COG2982">
    <property type="taxonomic scope" value="Bacteria"/>
</dbReference>
<evidence type="ECO:0000256" key="2">
    <source>
        <dbReference type="SAM" id="Phobius"/>
    </source>
</evidence>
<evidence type="ECO:0000313" key="3">
    <source>
        <dbReference type="EMBL" id="EAU55055.1"/>
    </source>
</evidence>
<keyword evidence="4" id="KW-1185">Reference proteome</keyword>
<keyword evidence="2" id="KW-0472">Membrane</keyword>
<dbReference type="InParanoid" id="Q0F0H3"/>
<dbReference type="OrthoDB" id="5287741at2"/>
<evidence type="ECO:0000256" key="1">
    <source>
        <dbReference type="SAM" id="MobiDB-lite"/>
    </source>
</evidence>
<dbReference type="AlphaFoldDB" id="Q0F0H3"/>
<name>Q0F0H3_9PROT</name>
<accession>Q0F0H3</accession>
<evidence type="ECO:0000313" key="4">
    <source>
        <dbReference type="Proteomes" id="UP000005297"/>
    </source>
</evidence>
<dbReference type="EMBL" id="AATS01000004">
    <property type="protein sequence ID" value="EAU55055.1"/>
    <property type="molecule type" value="Genomic_DNA"/>
</dbReference>
<keyword evidence="2" id="KW-1133">Transmembrane helix</keyword>
<dbReference type="STRING" id="314344.AL013_10965"/>
<dbReference type="InterPro" id="IPR008023">
    <property type="entry name" value="DUF748"/>
</dbReference>
<dbReference type="Pfam" id="PF05359">
    <property type="entry name" value="DUF748"/>
    <property type="match status" value="2"/>
</dbReference>
<proteinExistence type="predicted"/>
<keyword evidence="2" id="KW-0812">Transmembrane</keyword>
<protein>
    <recommendedName>
        <fullName evidence="5">OmpA-like domain-containing protein</fullName>
    </recommendedName>
</protein>
<feature type="region of interest" description="Disordered" evidence="1">
    <location>
        <begin position="513"/>
        <end position="535"/>
    </location>
</feature>
<sequence length="881" mass="93784">MSDTPKAQRYRWLIWVCSLLLLSVILLSLLPEVLRVGAQHWLRDHGAVQAQVEDIDFNPFTGSFVLVGLNAGKGMHVRRLSVKVDWLPLLKRKVLIHSLHLHGGDLRVQQDAHGVWQFGSIRLDDTAGEATPEADAGSSDWQVAPADVQFSDINLHLEGRLSDKPLSLSLPIQLLTLHLRGADASGRHGMSLRFQTGPVDLIIAGYNLAYTTLETDGDIRLDAGNQDLLTGLRTGTLRVGLGRVSLKDMDGVQLASLESVDIRDLGVHMDGKVTAGMVDLVAPKVTDALTGNGAMGAKAVKLQNVHVVANGKVSVASLSLDSVTAPDMNKSSANVSVDRVKAQQITVDPTGAIAMAQLEAGGVRANNLPGNGDQMKLEQLLLKSVAVDAKQQVQLASLALSKLQLERPSVSATDSRRSARNNIVKLVAVDEIKLNKLHMTGVESGGFDQLLVNGWTLPAVGGHAMGRIGSVKVTQAAMKADSYHVKRLQFAGLDLHIERQKDGKIAVLDKLSAGNAPEKEPKGASHKVAASDPHQSASQLLVDELIVAKGSRAEMRDASVLPAFDTRMVVEKMRLAPLDLSGKRKGSLDMRLKLGEAGQLVVTGEVRPGPSPATQLKVSLKRFKMPELSGYIEPDFGKSIRTGQLDLDSTVSIADGHIDSANKLMLRGLTLGDSAQQGTATQGLTMPLGMSLDMLRDGRGDIALDVPVKGLLTDPNINIHDIINKALLSSLSSGAMTYAALVLQPYGSIVLAANLASGMISDAAKPRLTPIIFEPRSSALTAPMAEYAGKIAGLMKEKGLRLQICGVATSGEGVAVAADQAQAPASAMSDQQLLELATARSNHVQEAIASHGVKADQLFGCRPQIDAEKKKAKPRVELLLD</sequence>
<organism evidence="3 4">
    <name type="scientific">Mariprofundus ferrooxydans PV-1</name>
    <dbReference type="NCBI Taxonomy" id="314345"/>
    <lineage>
        <taxon>Bacteria</taxon>
        <taxon>Pseudomonadati</taxon>
        <taxon>Pseudomonadota</taxon>
        <taxon>Candidatius Mariprofundia</taxon>
        <taxon>Mariprofundales</taxon>
        <taxon>Mariprofundaceae</taxon>
        <taxon>Mariprofundus</taxon>
    </lineage>
</organism>
<dbReference type="HOGENOM" id="CLU_353286_0_0_0"/>
<comment type="caution">
    <text evidence="3">The sequence shown here is derived from an EMBL/GenBank/DDBJ whole genome shotgun (WGS) entry which is preliminary data.</text>
</comment>
<gene>
    <name evidence="3" type="ORF">SPV1_06919</name>
</gene>
<feature type="transmembrane region" description="Helical" evidence="2">
    <location>
        <begin position="12"/>
        <end position="30"/>
    </location>
</feature>
<reference evidence="3 4" key="1">
    <citation type="submission" date="2006-09" db="EMBL/GenBank/DDBJ databases">
        <authorList>
            <person name="Emerson D."/>
            <person name="Ferriera S."/>
            <person name="Johnson J."/>
            <person name="Kravitz S."/>
            <person name="Halpern A."/>
            <person name="Remington K."/>
            <person name="Beeson K."/>
            <person name="Tran B."/>
            <person name="Rogers Y.-H."/>
            <person name="Friedman R."/>
            <person name="Venter J.C."/>
        </authorList>
    </citation>
    <scope>NUCLEOTIDE SEQUENCE [LARGE SCALE GENOMIC DNA]</scope>
    <source>
        <strain evidence="3 4">PV-1</strain>
    </source>
</reference>
<dbReference type="RefSeq" id="WP_009851676.1">
    <property type="nucleotide sequence ID" value="NZ_DS022295.1"/>
</dbReference>